<name>A0AAW8E7C7_9BURK</name>
<proteinExistence type="predicted"/>
<dbReference type="RefSeq" id="WP_307638556.1">
    <property type="nucleotide sequence ID" value="NZ_JAUSRR010000016.1"/>
</dbReference>
<dbReference type="InterPro" id="IPR014914">
    <property type="entry name" value="RES_dom"/>
</dbReference>
<comment type="caution">
    <text evidence="2">The sequence shown here is derived from an EMBL/GenBank/DDBJ whole genome shotgun (WGS) entry which is preliminary data.</text>
</comment>
<evidence type="ECO:0000313" key="2">
    <source>
        <dbReference type="EMBL" id="MDP9927439.1"/>
    </source>
</evidence>
<protein>
    <submittedName>
        <fullName evidence="2">Uroporphyrinogen-III synthase</fullName>
    </submittedName>
</protein>
<sequence>MNFNNFELPYVELPAQQSWYRIQRTRALPVSERVNGFILAPAGVLNGRFDLVDDVTAYLADTVETALYETRFRREAFACSLAQLREYSAVCFKSVSADAILTS</sequence>
<gene>
    <name evidence="2" type="ORF">J2W25_006493</name>
</gene>
<organism evidence="2 3">
    <name type="scientific">Variovorax boronicumulans</name>
    <dbReference type="NCBI Taxonomy" id="436515"/>
    <lineage>
        <taxon>Bacteria</taxon>
        <taxon>Pseudomonadati</taxon>
        <taxon>Pseudomonadota</taxon>
        <taxon>Betaproteobacteria</taxon>
        <taxon>Burkholderiales</taxon>
        <taxon>Comamonadaceae</taxon>
        <taxon>Variovorax</taxon>
    </lineage>
</organism>
<evidence type="ECO:0000259" key="1">
    <source>
        <dbReference type="Pfam" id="PF08808"/>
    </source>
</evidence>
<dbReference type="Proteomes" id="UP001244295">
    <property type="component" value="Unassembled WGS sequence"/>
</dbReference>
<dbReference type="AlphaFoldDB" id="A0AAW8E7C7"/>
<dbReference type="Pfam" id="PF08808">
    <property type="entry name" value="RES"/>
    <property type="match status" value="1"/>
</dbReference>
<dbReference type="EMBL" id="JAUSRR010000016">
    <property type="protein sequence ID" value="MDP9927439.1"/>
    <property type="molecule type" value="Genomic_DNA"/>
</dbReference>
<evidence type="ECO:0000313" key="3">
    <source>
        <dbReference type="Proteomes" id="UP001244295"/>
    </source>
</evidence>
<feature type="domain" description="RES" evidence="1">
    <location>
        <begin position="19"/>
        <end position="90"/>
    </location>
</feature>
<accession>A0AAW8E7C7</accession>
<reference evidence="2" key="1">
    <citation type="submission" date="2023-07" db="EMBL/GenBank/DDBJ databases">
        <title>Sorghum-associated microbial communities from plants grown in Nebraska, USA.</title>
        <authorList>
            <person name="Schachtman D."/>
        </authorList>
    </citation>
    <scope>NUCLEOTIDE SEQUENCE</scope>
    <source>
        <strain evidence="2">DS2795</strain>
    </source>
</reference>